<evidence type="ECO:0000256" key="1">
    <source>
        <dbReference type="SAM" id="SignalP"/>
    </source>
</evidence>
<keyword evidence="1" id="KW-0732">Signal</keyword>
<evidence type="ECO:0000259" key="2">
    <source>
        <dbReference type="PROSITE" id="PS51352"/>
    </source>
</evidence>
<gene>
    <name evidence="3" type="ORF">DPX39_040027500</name>
</gene>
<dbReference type="AlphaFoldDB" id="A0A3L6L9J5"/>
<protein>
    <submittedName>
        <fullName evidence="3">Thioredoxin</fullName>
    </submittedName>
</protein>
<organism evidence="3">
    <name type="scientific">Trypanosoma brucei equiperdum</name>
    <dbReference type="NCBI Taxonomy" id="630700"/>
    <lineage>
        <taxon>Eukaryota</taxon>
        <taxon>Discoba</taxon>
        <taxon>Euglenozoa</taxon>
        <taxon>Kinetoplastea</taxon>
        <taxon>Metakinetoplastina</taxon>
        <taxon>Trypanosomatida</taxon>
        <taxon>Trypanosomatidae</taxon>
        <taxon>Trypanosoma</taxon>
    </lineage>
</organism>
<dbReference type="GO" id="GO:0015035">
    <property type="term" value="F:protein-disulfide reductase activity"/>
    <property type="evidence" value="ECO:0007669"/>
    <property type="project" value="TreeGrafter"/>
</dbReference>
<dbReference type="PANTHER" id="PTHR45815">
    <property type="entry name" value="PROTEIN DISULFIDE-ISOMERASE A6"/>
    <property type="match status" value="1"/>
</dbReference>
<accession>A0A3L6L9J5</accession>
<dbReference type="GO" id="GO:0005788">
    <property type="term" value="C:endoplasmic reticulum lumen"/>
    <property type="evidence" value="ECO:0007669"/>
    <property type="project" value="TreeGrafter"/>
</dbReference>
<dbReference type="GO" id="GO:0034976">
    <property type="term" value="P:response to endoplasmic reticulum stress"/>
    <property type="evidence" value="ECO:0007669"/>
    <property type="project" value="TreeGrafter"/>
</dbReference>
<dbReference type="EMBL" id="QSBY01000004">
    <property type="protein sequence ID" value="RHW73353.1"/>
    <property type="molecule type" value="Genomic_DNA"/>
</dbReference>
<sequence>MTMKRPSFLLASLLFLAIGSTVIEAFPFTASSGVVELTPATFNSFLGSHKPVFILFYAPWCGHCKRLHPEWEKFAKSVEGIVRVGAVNADEHQQLGQQFNLRGFPTVKFWGLGEKRANAAMDYAGERSAGAIQSQAISLINAPGIKTVKKAEELREAAQAAPEKKAVVLFSAKSRVPPIYAVLSLSPRLKSMPFYFAGEQEKSGFASEFGVSKLPAIVVLNTTAGEVKPVIYPGKKVAYETIAKFLLACANDAYDEANFSLEGGESEQATKKGAAKLALPVRPLPASAHGLENFCSPDARKKTERTPLCVISLTSEFSLNDVHKTFSNEPLVFFEAGDARDILLGALRGKLGLEKIADKLKDDKEHSALLLRASKQGTVHYRLVGGVNTAETLSSVLQMVVSGEISLTKEQPK</sequence>
<dbReference type="Gene3D" id="3.40.30.10">
    <property type="entry name" value="Glutaredoxin"/>
    <property type="match status" value="1"/>
</dbReference>
<dbReference type="InterPro" id="IPR017937">
    <property type="entry name" value="Thioredoxin_CS"/>
</dbReference>
<evidence type="ECO:0000313" key="3">
    <source>
        <dbReference type="EMBL" id="RHW73353.1"/>
    </source>
</evidence>
<dbReference type="CDD" id="cd03001">
    <property type="entry name" value="PDI_a_P5"/>
    <property type="match status" value="1"/>
</dbReference>
<name>A0A3L6L9J5_9TRYP</name>
<feature type="signal peptide" evidence="1">
    <location>
        <begin position="1"/>
        <end position="25"/>
    </location>
</feature>
<dbReference type="Pfam" id="PF00085">
    <property type="entry name" value="Thioredoxin"/>
    <property type="match status" value="1"/>
</dbReference>
<feature type="domain" description="Thioredoxin" evidence="2">
    <location>
        <begin position="17"/>
        <end position="163"/>
    </location>
</feature>
<dbReference type="InterPro" id="IPR013766">
    <property type="entry name" value="Thioredoxin_domain"/>
</dbReference>
<feature type="chain" id="PRO_5018145823" evidence="1">
    <location>
        <begin position="26"/>
        <end position="413"/>
    </location>
</feature>
<dbReference type="InterPro" id="IPR036249">
    <property type="entry name" value="Thioredoxin-like_sf"/>
</dbReference>
<dbReference type="PROSITE" id="PS51352">
    <property type="entry name" value="THIOREDOXIN_2"/>
    <property type="match status" value="1"/>
</dbReference>
<dbReference type="Proteomes" id="UP000266743">
    <property type="component" value="Chromosome 4"/>
</dbReference>
<comment type="caution">
    <text evidence="3">The sequence shown here is derived from an EMBL/GenBank/DDBJ whole genome shotgun (WGS) entry which is preliminary data.</text>
</comment>
<proteinExistence type="predicted"/>
<dbReference type="PROSITE" id="PS00194">
    <property type="entry name" value="THIOREDOXIN_1"/>
    <property type="match status" value="1"/>
</dbReference>
<dbReference type="PANTHER" id="PTHR45815:SF3">
    <property type="entry name" value="PROTEIN DISULFIDE-ISOMERASE A6"/>
    <property type="match status" value="1"/>
</dbReference>
<dbReference type="SUPFAM" id="SSF52833">
    <property type="entry name" value="Thioredoxin-like"/>
    <property type="match status" value="1"/>
</dbReference>
<reference evidence="3" key="1">
    <citation type="submission" date="2018-09" db="EMBL/GenBank/DDBJ databases">
        <title>whole genome sequence of T. equiperdum IVM-t1 strain.</title>
        <authorList>
            <person name="Suganuma K."/>
        </authorList>
    </citation>
    <scope>NUCLEOTIDE SEQUENCE [LARGE SCALE GENOMIC DNA]</scope>
    <source>
        <strain evidence="3">IVM-t1</strain>
    </source>
</reference>